<dbReference type="Proteomes" id="UP001301797">
    <property type="component" value="Chromosome"/>
</dbReference>
<dbReference type="GeneID" id="85229195"/>
<organism evidence="1 2">
    <name type="scientific">Methanochimaera problematica</name>
    <dbReference type="NCBI Taxonomy" id="2609417"/>
    <lineage>
        <taxon>Archaea</taxon>
        <taxon>Methanobacteriati</taxon>
        <taxon>Methanobacteriota</taxon>
        <taxon>Stenosarchaea group</taxon>
        <taxon>Methanomicrobia</taxon>
        <taxon>Methanomicrobiales</taxon>
        <taxon>Methanomicrobiaceae</taxon>
        <taxon>Methanochimaera</taxon>
    </lineage>
</organism>
<name>A0AA97FE68_9EURY</name>
<evidence type="ECO:0000313" key="2">
    <source>
        <dbReference type="Proteomes" id="UP001301797"/>
    </source>
</evidence>
<protein>
    <submittedName>
        <fullName evidence="1">Uncharacterized protein</fullName>
    </submittedName>
</protein>
<dbReference type="EMBL" id="CP043875">
    <property type="protein sequence ID" value="WOF15816.1"/>
    <property type="molecule type" value="Genomic_DNA"/>
</dbReference>
<sequence length="110" mass="12485">MVFNNGYAVLSESGTGKSDGVIEEIKNLSAKDLFSFKLFEYSYDELTSAIEDNPEFVLEKTSLFSELAINSFEADLENLSNINIVDFEEKISKNMTQLLKDMDFDHLIPK</sequence>
<reference evidence="1 2" key="1">
    <citation type="submission" date="2019-09" db="EMBL/GenBank/DDBJ databases">
        <title>The complete genome of Methanoplanus sp. FWC-SCC4.</title>
        <authorList>
            <person name="Chen S.-C."/>
            <person name="Zhou Y.-Z."/>
            <person name="Lai M.-C."/>
        </authorList>
    </citation>
    <scope>NUCLEOTIDE SEQUENCE [LARGE SCALE GENOMIC DNA]</scope>
    <source>
        <strain evidence="1 2">FWC-SCC4</strain>
    </source>
</reference>
<gene>
    <name evidence="1" type="ORF">F1737_03460</name>
</gene>
<accession>A0AA97FE68</accession>
<evidence type="ECO:0000313" key="1">
    <source>
        <dbReference type="EMBL" id="WOF15816.1"/>
    </source>
</evidence>
<keyword evidence="2" id="KW-1185">Reference proteome</keyword>
<dbReference type="AlphaFoldDB" id="A0AA97FE68"/>
<dbReference type="RefSeq" id="WP_317137389.1">
    <property type="nucleotide sequence ID" value="NZ_CP043875.1"/>
</dbReference>
<dbReference type="KEGG" id="mefw:F1737_03460"/>
<proteinExistence type="predicted"/>